<reference evidence="2" key="2">
    <citation type="submission" date="2021-08" db="EMBL/GenBank/DDBJ databases">
        <authorList>
            <person name="Tani A."/>
            <person name="Ola A."/>
            <person name="Ogura Y."/>
            <person name="Katsura K."/>
            <person name="Hayashi T."/>
        </authorList>
    </citation>
    <scope>NUCLEOTIDE SEQUENCE</scope>
    <source>
        <strain evidence="2">NBRC 103626</strain>
    </source>
</reference>
<accession>A0AA37HJC3</accession>
<dbReference type="Proteomes" id="UP001055108">
    <property type="component" value="Unassembled WGS sequence"/>
</dbReference>
<name>A0AA37HJC3_9HYPH</name>
<evidence type="ECO:0000256" key="1">
    <source>
        <dbReference type="SAM" id="SignalP"/>
    </source>
</evidence>
<evidence type="ECO:0000313" key="3">
    <source>
        <dbReference type="Proteomes" id="UP001055108"/>
    </source>
</evidence>
<dbReference type="EMBL" id="BPQM01000002">
    <property type="protein sequence ID" value="GJD76864.1"/>
    <property type="molecule type" value="Genomic_DNA"/>
</dbReference>
<evidence type="ECO:0000313" key="2">
    <source>
        <dbReference type="EMBL" id="GJD76864.1"/>
    </source>
</evidence>
<sequence>MRTCLLLALATGLLGLALRHALPVIPADAAFRAVVRYYGADRPAGESGNMRETSAPY</sequence>
<keyword evidence="3" id="KW-1185">Reference proteome</keyword>
<keyword evidence="1" id="KW-0732">Signal</keyword>
<comment type="caution">
    <text evidence="2">The sequence shown here is derived from an EMBL/GenBank/DDBJ whole genome shotgun (WGS) entry which is preliminary data.</text>
</comment>
<dbReference type="RefSeq" id="WP_238300381.1">
    <property type="nucleotide sequence ID" value="NZ_BPQM01000002.1"/>
</dbReference>
<feature type="chain" id="PRO_5041202372" evidence="1">
    <location>
        <begin position="22"/>
        <end position="57"/>
    </location>
</feature>
<proteinExistence type="predicted"/>
<organism evidence="2 3">
    <name type="scientific">Methylobacterium gregans</name>
    <dbReference type="NCBI Taxonomy" id="374424"/>
    <lineage>
        <taxon>Bacteria</taxon>
        <taxon>Pseudomonadati</taxon>
        <taxon>Pseudomonadota</taxon>
        <taxon>Alphaproteobacteria</taxon>
        <taxon>Hyphomicrobiales</taxon>
        <taxon>Methylobacteriaceae</taxon>
        <taxon>Methylobacterium</taxon>
    </lineage>
</organism>
<dbReference type="AlphaFoldDB" id="A0AA37HJC3"/>
<gene>
    <name evidence="2" type="ORF">NBEOAGPD_0065</name>
</gene>
<feature type="signal peptide" evidence="1">
    <location>
        <begin position="1"/>
        <end position="21"/>
    </location>
</feature>
<reference evidence="2" key="1">
    <citation type="journal article" date="2016" name="Front. Microbiol.">
        <title>Genome Sequence of the Piezophilic, Mesophilic Sulfate-Reducing Bacterium Desulfovibrio indicus J2T.</title>
        <authorList>
            <person name="Cao J."/>
            <person name="Maignien L."/>
            <person name="Shao Z."/>
            <person name="Alain K."/>
            <person name="Jebbar M."/>
        </authorList>
    </citation>
    <scope>NUCLEOTIDE SEQUENCE</scope>
    <source>
        <strain evidence="2">NBRC 103626</strain>
    </source>
</reference>
<protein>
    <submittedName>
        <fullName evidence="2">Uncharacterized protein</fullName>
    </submittedName>
</protein>